<organism evidence="2 3">
    <name type="scientific">Sorangium cellulosum</name>
    <name type="common">Polyangium cellulosum</name>
    <dbReference type="NCBI Taxonomy" id="56"/>
    <lineage>
        <taxon>Bacteria</taxon>
        <taxon>Pseudomonadati</taxon>
        <taxon>Myxococcota</taxon>
        <taxon>Polyangia</taxon>
        <taxon>Polyangiales</taxon>
        <taxon>Polyangiaceae</taxon>
        <taxon>Sorangium</taxon>
    </lineage>
</organism>
<proteinExistence type="predicted"/>
<reference evidence="2 3" key="1">
    <citation type="submission" date="2014-02" db="EMBL/GenBank/DDBJ databases">
        <title>The small core and large imbalanced accessory genome model reveals a collaborative survival strategy of Sorangium cellulosum strains in nature.</title>
        <authorList>
            <person name="Han K."/>
            <person name="Peng R."/>
            <person name="Blom J."/>
            <person name="Li Y.-Z."/>
        </authorList>
    </citation>
    <scope>NUCLEOTIDE SEQUENCE [LARGE SCALE GENOMIC DNA]</scope>
    <source>
        <strain evidence="2 3">So0149</strain>
    </source>
</reference>
<protein>
    <submittedName>
        <fullName evidence="2">Uncharacterized protein</fullName>
    </submittedName>
</protein>
<feature type="region of interest" description="Disordered" evidence="1">
    <location>
        <begin position="40"/>
        <end position="95"/>
    </location>
</feature>
<dbReference type="Proteomes" id="UP000075515">
    <property type="component" value="Unassembled WGS sequence"/>
</dbReference>
<accession>A0A150R6U4</accession>
<evidence type="ECO:0000313" key="2">
    <source>
        <dbReference type="EMBL" id="KYF75915.1"/>
    </source>
</evidence>
<feature type="compositionally biased region" description="Low complexity" evidence="1">
    <location>
        <begin position="69"/>
        <end position="90"/>
    </location>
</feature>
<evidence type="ECO:0000256" key="1">
    <source>
        <dbReference type="SAM" id="MobiDB-lite"/>
    </source>
</evidence>
<gene>
    <name evidence="2" type="ORF">BE18_48985</name>
</gene>
<feature type="compositionally biased region" description="Low complexity" evidence="1">
    <location>
        <begin position="40"/>
        <end position="61"/>
    </location>
</feature>
<dbReference type="AlphaFoldDB" id="A0A150R6U4"/>
<dbReference type="EMBL" id="JEMC01004099">
    <property type="protein sequence ID" value="KYF75915.1"/>
    <property type="molecule type" value="Genomic_DNA"/>
</dbReference>
<sequence>MKLVLAFAELCRTTPAALLGAPSLRGHALATIEQLVGAAASTPSQPASTPSQPASTPSQPASGPPSAPPAVATPRPARPSAAPEPVSAATDPLAPSPVPACPDVSLVLPDLPPEETAIFSRAAGLAFLVRPLIDLGWAHAVEAIQPEPTLALYAVLRRILAAELGEEWADDPAAWMLAGLLDAPAPEEREADAASWTPDRCAALARAALDGAAPLDAAWTHDAACAAWARAAVAQTRLLLAGFPAGAEDLAQDVIAIPGVLLRTEAALEVRLPFTRGYEALLRAGLSFDIAQVPWLDEGSLRFAFGEQE</sequence>
<evidence type="ECO:0000313" key="3">
    <source>
        <dbReference type="Proteomes" id="UP000075515"/>
    </source>
</evidence>
<comment type="caution">
    <text evidence="2">The sequence shown here is derived from an EMBL/GenBank/DDBJ whole genome shotgun (WGS) entry which is preliminary data.</text>
</comment>
<name>A0A150R6U4_SORCE</name>